<evidence type="ECO:0000313" key="3">
    <source>
        <dbReference type="Proteomes" id="UP000017746"/>
    </source>
</evidence>
<feature type="domain" description="Transglutaminase-like" evidence="1">
    <location>
        <begin position="80"/>
        <end position="135"/>
    </location>
</feature>
<evidence type="ECO:0000313" key="2">
    <source>
        <dbReference type="EMBL" id="AGZ44229.1"/>
    </source>
</evidence>
<dbReference type="SUPFAM" id="SSF54001">
    <property type="entry name" value="Cysteine proteinases"/>
    <property type="match status" value="1"/>
</dbReference>
<dbReference type="AlphaFoldDB" id="U5W516"/>
<dbReference type="Pfam" id="PF01841">
    <property type="entry name" value="Transglut_core"/>
    <property type="match status" value="1"/>
</dbReference>
<sequence length="260" mass="28228">MTTISATHAAGLDDLPATGFEICNLVRHLVIQPHDAQKLGIVENRFAENQLRSTDSIVGALLALNPAPLTVAREPAQRVIGTCRHFAVLAGALLRYRGIPAKVRCGFGTYFQAGKGLDHWVTEYRENDRWVRIDPETLGSSLVPNPGDLAEGEFLTGGEAWIAFREGRIDAMQFGVPGTENFGPGEIRGNAIRDLACLNKVEMLPWDEWGRMTDSYQGKTGADYDELMDTIATVCAGNDEDAAANLYAAQDLTVPASLLP</sequence>
<dbReference type="HOGENOM" id="CLU_064712_0_0_11"/>
<name>U5W516_9ACTN</name>
<organism evidence="2 3">
    <name type="scientific">Actinoplanes friuliensis DSM 7358</name>
    <dbReference type="NCBI Taxonomy" id="1246995"/>
    <lineage>
        <taxon>Bacteria</taxon>
        <taxon>Bacillati</taxon>
        <taxon>Actinomycetota</taxon>
        <taxon>Actinomycetes</taxon>
        <taxon>Micromonosporales</taxon>
        <taxon>Micromonosporaceae</taxon>
        <taxon>Actinoplanes</taxon>
    </lineage>
</organism>
<protein>
    <recommendedName>
        <fullName evidence="1">Transglutaminase-like domain-containing protein</fullName>
    </recommendedName>
</protein>
<dbReference type="eggNOG" id="COG1305">
    <property type="taxonomic scope" value="Bacteria"/>
</dbReference>
<reference evidence="2 3" key="1">
    <citation type="journal article" date="2014" name="J. Biotechnol.">
        <title>Complete genome sequence of the actinobacterium Actinoplanes friuliensis HAG 010964, producer of the lipopeptide antibiotic friulimycin.</title>
        <authorList>
            <person name="Ruckert C."/>
            <person name="Szczepanowski R."/>
            <person name="Albersmeier A."/>
            <person name="Goesmann A."/>
            <person name="Fischer N."/>
            <person name="Steinkamper A."/>
            <person name="Puhler A."/>
            <person name="Biener R."/>
            <person name="Schwartz D."/>
            <person name="Kalinowski J."/>
        </authorList>
    </citation>
    <scope>NUCLEOTIDE SEQUENCE [LARGE SCALE GENOMIC DNA]</scope>
    <source>
        <strain evidence="2 3">DSM 7358</strain>
    </source>
</reference>
<evidence type="ECO:0000259" key="1">
    <source>
        <dbReference type="Pfam" id="PF01841"/>
    </source>
</evidence>
<dbReference type="InterPro" id="IPR002931">
    <property type="entry name" value="Transglutaminase-like"/>
</dbReference>
<dbReference type="InterPro" id="IPR038765">
    <property type="entry name" value="Papain-like_cys_pep_sf"/>
</dbReference>
<dbReference type="PATRIC" id="fig|1246995.3.peg.6044"/>
<dbReference type="Proteomes" id="UP000017746">
    <property type="component" value="Chromosome"/>
</dbReference>
<dbReference type="STRING" id="1246995.AFR_29840"/>
<keyword evidence="3" id="KW-1185">Reference proteome</keyword>
<dbReference type="EMBL" id="CP006272">
    <property type="protein sequence ID" value="AGZ44229.1"/>
    <property type="molecule type" value="Genomic_DNA"/>
</dbReference>
<dbReference type="KEGG" id="afs:AFR_29840"/>
<accession>U5W516</accession>
<dbReference type="Gene3D" id="3.10.620.30">
    <property type="match status" value="1"/>
</dbReference>
<gene>
    <name evidence="2" type="ORF">AFR_29840</name>
</gene>
<proteinExistence type="predicted"/>